<sequence>MSEAGSTTEHMTSAGEKWTEAYIEAWRSNDPERIGALFTEDARYLTSPDSEPRVGRQAIVDGWLEDLDDPGTWTFEWSVLHEHDDFVAVQGRTEYPAERDYLNLWMIRLDAEGRATEFTEWYMPRPHSP</sequence>
<feature type="domain" description="SnoaL-like" evidence="1">
    <location>
        <begin position="20"/>
        <end position="98"/>
    </location>
</feature>
<dbReference type="InterPro" id="IPR037401">
    <property type="entry name" value="SnoaL-like"/>
</dbReference>
<dbReference type="Proteomes" id="UP000183750">
    <property type="component" value="Unassembled WGS sequence"/>
</dbReference>
<dbReference type="AlphaFoldDB" id="A0A1H4R9Z2"/>
<evidence type="ECO:0000259" key="1">
    <source>
        <dbReference type="Pfam" id="PF12680"/>
    </source>
</evidence>
<dbReference type="InterPro" id="IPR032710">
    <property type="entry name" value="NTF2-like_dom_sf"/>
</dbReference>
<dbReference type="Gene3D" id="3.10.450.50">
    <property type="match status" value="1"/>
</dbReference>
<keyword evidence="3" id="KW-1185">Reference proteome</keyword>
<proteinExistence type="predicted"/>
<gene>
    <name evidence="2" type="ORF">SAMN04489807_3333</name>
</gene>
<dbReference type="SUPFAM" id="SSF54427">
    <property type="entry name" value="NTF2-like"/>
    <property type="match status" value="1"/>
</dbReference>
<name>A0A1H4R9Z2_9MICO</name>
<evidence type="ECO:0000313" key="2">
    <source>
        <dbReference type="EMBL" id="SEC28677.1"/>
    </source>
</evidence>
<evidence type="ECO:0000313" key="3">
    <source>
        <dbReference type="Proteomes" id="UP000183750"/>
    </source>
</evidence>
<reference evidence="3" key="1">
    <citation type="submission" date="2016-10" db="EMBL/GenBank/DDBJ databases">
        <authorList>
            <person name="Varghese N."/>
            <person name="Submissions S."/>
        </authorList>
    </citation>
    <scope>NUCLEOTIDE SEQUENCE [LARGE SCALE GENOMIC DNA]</scope>
    <source>
        <strain evidence="3">DSM 16089</strain>
    </source>
</reference>
<dbReference type="Pfam" id="PF12680">
    <property type="entry name" value="SnoaL_2"/>
    <property type="match status" value="1"/>
</dbReference>
<protein>
    <recommendedName>
        <fullName evidence="1">SnoaL-like domain-containing protein</fullName>
    </recommendedName>
</protein>
<dbReference type="EMBL" id="FNSQ01000005">
    <property type="protein sequence ID" value="SEC28677.1"/>
    <property type="molecule type" value="Genomic_DNA"/>
</dbReference>
<organism evidence="2 3">
    <name type="scientific">Microbacterium hydrocarbonoxydans</name>
    <dbReference type="NCBI Taxonomy" id="273678"/>
    <lineage>
        <taxon>Bacteria</taxon>
        <taxon>Bacillati</taxon>
        <taxon>Actinomycetota</taxon>
        <taxon>Actinomycetes</taxon>
        <taxon>Micrococcales</taxon>
        <taxon>Microbacteriaceae</taxon>
        <taxon>Microbacterium</taxon>
    </lineage>
</organism>
<accession>A0A1H4R9Z2</accession>